<dbReference type="GO" id="GO:0006004">
    <property type="term" value="P:fucose metabolic process"/>
    <property type="evidence" value="ECO:0007669"/>
    <property type="project" value="InterPro"/>
</dbReference>
<evidence type="ECO:0000256" key="4">
    <source>
        <dbReference type="ARBA" id="ARBA00022729"/>
    </source>
</evidence>
<evidence type="ECO:0000256" key="7">
    <source>
        <dbReference type="PIRSR" id="PIRSR001092-1"/>
    </source>
</evidence>
<dbReference type="GO" id="GO:0004560">
    <property type="term" value="F:alpha-L-fucosidase activity"/>
    <property type="evidence" value="ECO:0007669"/>
    <property type="project" value="InterPro"/>
</dbReference>
<dbReference type="EC" id="3.2.1.51" evidence="3"/>
<dbReference type="Proteomes" id="UP000366872">
    <property type="component" value="Unassembled WGS sequence"/>
</dbReference>
<dbReference type="PANTHER" id="PTHR10030">
    <property type="entry name" value="ALPHA-L-FUCOSIDASE"/>
    <property type="match status" value="1"/>
</dbReference>
<dbReference type="PIRSF" id="PIRSF001092">
    <property type="entry name" value="Alpha-L-fucosidase"/>
    <property type="match status" value="1"/>
</dbReference>
<dbReference type="Gene3D" id="2.60.40.1180">
    <property type="entry name" value="Golgi alpha-mannosidase II"/>
    <property type="match status" value="1"/>
</dbReference>
<dbReference type="EMBL" id="CAAHFG010000001">
    <property type="protein sequence ID" value="VGO12381.1"/>
    <property type="molecule type" value="Genomic_DNA"/>
</dbReference>
<dbReference type="PROSITE" id="PS51257">
    <property type="entry name" value="PROKAR_LIPOPROTEIN"/>
    <property type="match status" value="1"/>
</dbReference>
<keyword evidence="10" id="KW-1185">Reference proteome</keyword>
<dbReference type="SUPFAM" id="SSF51445">
    <property type="entry name" value="(Trans)glycosidases"/>
    <property type="match status" value="1"/>
</dbReference>
<dbReference type="RefSeq" id="WP_222847057.1">
    <property type="nucleotide sequence ID" value="NZ_CAAHFG010000001.1"/>
</dbReference>
<comment type="function">
    <text evidence="1">Alpha-L-fucosidase is responsible for hydrolyzing the alpha-1,6-linked fucose joined to the reducing-end N-acetylglucosamine of the carbohydrate moieties of glycoproteins.</text>
</comment>
<evidence type="ECO:0000313" key="9">
    <source>
        <dbReference type="EMBL" id="VGO12381.1"/>
    </source>
</evidence>
<dbReference type="PANTHER" id="PTHR10030:SF37">
    <property type="entry name" value="ALPHA-L-FUCOSIDASE-RELATED"/>
    <property type="match status" value="1"/>
</dbReference>
<dbReference type="GO" id="GO:0005764">
    <property type="term" value="C:lysosome"/>
    <property type="evidence" value="ECO:0007669"/>
    <property type="project" value="TreeGrafter"/>
</dbReference>
<dbReference type="Pfam" id="PF01120">
    <property type="entry name" value="Alpha_L_fucos"/>
    <property type="match status" value="1"/>
</dbReference>
<keyword evidence="5" id="KW-0378">Hydrolase</keyword>
<evidence type="ECO:0000256" key="5">
    <source>
        <dbReference type="ARBA" id="ARBA00022801"/>
    </source>
</evidence>
<evidence type="ECO:0000259" key="8">
    <source>
        <dbReference type="Pfam" id="PF01120"/>
    </source>
</evidence>
<evidence type="ECO:0000256" key="6">
    <source>
        <dbReference type="ARBA" id="ARBA00023295"/>
    </source>
</evidence>
<evidence type="ECO:0000256" key="1">
    <source>
        <dbReference type="ARBA" id="ARBA00004071"/>
    </source>
</evidence>
<name>A0A6C2TYF4_PONDE</name>
<dbReference type="InterPro" id="IPR000933">
    <property type="entry name" value="Glyco_hydro_29"/>
</dbReference>
<proteinExistence type="inferred from homology"/>
<keyword evidence="6" id="KW-0326">Glycosidase</keyword>
<sequence length="544" mass="61511">MKIKNVGAVVVLGLVLVAASSCKSTGTKRAEARHYDGSWESLQTMPIPDWFEEGKIGIFIHWGPYSVVGYRKAARGYSEHVPKIIYEDPKHYYPYMEKRWGAHPPDFGYKDIIPEFKAENWNPEDWAELFAEVGAKYVVLTAEHHDGWANWDSDLTPWNAVDKGPKRDLVGDLGEAVRAKGLRYAPSYHRERHTGFFAKAKFAVHSEPRPDIAEEIRRVPEALMLYGPEFSYNKAFVDDYVARWKEIQTKYQPDMLWTDDVPILTRDGNNLAAGELRPEIQYFYDQLRLMITDYMNDAAARGQDVYLNNKGANCNWPDGVGCLEKDNLKLAVIGPKWESCTTFGSSYGYLAAEEEPGHKKNKTVKEVVHSLIETISRNGNFLINIGPRADGTIPEWQVSRLRAMGGWLKINGDAIYGTRYWKEFEQQNENLAFTTKRKALYAIKLEKPAAPFMIDATAGWTKDQVKSVKLLGSPADVAWEMTANGLRITPPADLGSSMYAWSFEIATDEQQHDPNAIVKDANEVLKNTGHVNLDGHARKTPGKK</sequence>
<accession>A0A6C2TYF4</accession>
<dbReference type="AlphaFoldDB" id="A0A6C2TYF4"/>
<dbReference type="InterPro" id="IPR017853">
    <property type="entry name" value="GH"/>
</dbReference>
<evidence type="ECO:0000256" key="3">
    <source>
        <dbReference type="ARBA" id="ARBA00012662"/>
    </source>
</evidence>
<organism evidence="9 10">
    <name type="scientific">Pontiella desulfatans</name>
    <dbReference type="NCBI Taxonomy" id="2750659"/>
    <lineage>
        <taxon>Bacteria</taxon>
        <taxon>Pseudomonadati</taxon>
        <taxon>Kiritimatiellota</taxon>
        <taxon>Kiritimatiellia</taxon>
        <taxon>Kiritimatiellales</taxon>
        <taxon>Pontiellaceae</taxon>
        <taxon>Pontiella</taxon>
    </lineage>
</organism>
<keyword evidence="4" id="KW-0732">Signal</keyword>
<reference evidence="9 10" key="1">
    <citation type="submission" date="2019-04" db="EMBL/GenBank/DDBJ databases">
        <authorList>
            <person name="Van Vliet M D."/>
        </authorList>
    </citation>
    <scope>NUCLEOTIDE SEQUENCE [LARGE SCALE GENOMIC DNA]</scope>
    <source>
        <strain evidence="9 10">F1</strain>
    </source>
</reference>
<evidence type="ECO:0000256" key="2">
    <source>
        <dbReference type="ARBA" id="ARBA00007951"/>
    </source>
</evidence>
<feature type="domain" description="Glycoside hydrolase family 29 N-terminal" evidence="8">
    <location>
        <begin position="28"/>
        <end position="413"/>
    </location>
</feature>
<dbReference type="Gene3D" id="3.20.20.80">
    <property type="entry name" value="Glycosidases"/>
    <property type="match status" value="1"/>
</dbReference>
<dbReference type="SMART" id="SM00812">
    <property type="entry name" value="Alpha_L_fucos"/>
    <property type="match status" value="1"/>
</dbReference>
<protein>
    <recommendedName>
        <fullName evidence="3">alpha-L-fucosidase</fullName>
        <ecNumber evidence="3">3.2.1.51</ecNumber>
    </recommendedName>
</protein>
<dbReference type="InterPro" id="IPR016286">
    <property type="entry name" value="FUC_metazoa-typ"/>
</dbReference>
<evidence type="ECO:0000313" key="10">
    <source>
        <dbReference type="Proteomes" id="UP000366872"/>
    </source>
</evidence>
<gene>
    <name evidence="9" type="ORF">PDESU_00933</name>
</gene>
<feature type="site" description="May be important for catalysis" evidence="7">
    <location>
        <position position="340"/>
    </location>
</feature>
<dbReference type="GO" id="GO:0016139">
    <property type="term" value="P:glycoside catabolic process"/>
    <property type="evidence" value="ECO:0007669"/>
    <property type="project" value="TreeGrafter"/>
</dbReference>
<comment type="similarity">
    <text evidence="2">Belongs to the glycosyl hydrolase 29 family.</text>
</comment>
<dbReference type="InterPro" id="IPR013780">
    <property type="entry name" value="Glyco_hydro_b"/>
</dbReference>
<dbReference type="InterPro" id="IPR057739">
    <property type="entry name" value="Glyco_hydro_29_N"/>
</dbReference>